<comment type="caution">
    <text evidence="5">The sequence shown here is derived from an EMBL/GenBank/DDBJ whole genome shotgun (WGS) entry which is preliminary data.</text>
</comment>
<dbReference type="InterPro" id="IPR055066">
    <property type="entry name" value="AASDHPPT_N"/>
</dbReference>
<dbReference type="InterPro" id="IPR050559">
    <property type="entry name" value="P-Pant_transferase_sf"/>
</dbReference>
<sequence length="215" mass="25125">MISILYTTFDYRFSHNHLCGLVEKMPFKIKEKITRFKRWEDAHACLLGNYLLLNALYKAGLRYTLEDLKYDDNYRPFLCENFDFNISHSGNAVVCASTCYGRIGVDIEVKKHLDISNFKDQFSSAEWEALMNEIHPCTQFYNHWTRKESVLKADGRGLSYSLAELVTKENDTINLDGRSWYCRNIKILDGYACHIAYNVQQDYVAELVNFSESYL</sequence>
<dbReference type="PANTHER" id="PTHR12215">
    <property type="entry name" value="PHOSPHOPANTETHEINE TRANSFERASE"/>
    <property type="match status" value="1"/>
</dbReference>
<reference evidence="5 6" key="1">
    <citation type="submission" date="2023-07" db="EMBL/GenBank/DDBJ databases">
        <authorList>
            <person name="Lian W.-H."/>
        </authorList>
    </citation>
    <scope>NUCLEOTIDE SEQUENCE [LARGE SCALE GENOMIC DNA]</scope>
    <source>
        <strain evidence="5 6">SYSU DXS3180</strain>
    </source>
</reference>
<evidence type="ECO:0000256" key="1">
    <source>
        <dbReference type="ARBA" id="ARBA00010990"/>
    </source>
</evidence>
<feature type="domain" description="4'-phosphopantetheinyl transferase N-terminal" evidence="4">
    <location>
        <begin position="18"/>
        <end position="98"/>
    </location>
</feature>
<dbReference type="GO" id="GO:0016740">
    <property type="term" value="F:transferase activity"/>
    <property type="evidence" value="ECO:0007669"/>
    <property type="project" value="UniProtKB-KW"/>
</dbReference>
<evidence type="ECO:0000313" key="6">
    <source>
        <dbReference type="Proteomes" id="UP001560573"/>
    </source>
</evidence>
<dbReference type="SUPFAM" id="SSF56214">
    <property type="entry name" value="4'-phosphopantetheinyl transferase"/>
    <property type="match status" value="2"/>
</dbReference>
<keyword evidence="6" id="KW-1185">Reference proteome</keyword>
<evidence type="ECO:0000259" key="3">
    <source>
        <dbReference type="Pfam" id="PF01648"/>
    </source>
</evidence>
<dbReference type="Proteomes" id="UP001560573">
    <property type="component" value="Unassembled WGS sequence"/>
</dbReference>
<comment type="similarity">
    <text evidence="1">Belongs to the P-Pant transferase superfamily. Gsp/Sfp/HetI/AcpT family.</text>
</comment>
<dbReference type="Gene3D" id="3.90.470.20">
    <property type="entry name" value="4'-phosphopantetheinyl transferase domain"/>
    <property type="match status" value="2"/>
</dbReference>
<evidence type="ECO:0000259" key="4">
    <source>
        <dbReference type="Pfam" id="PF22624"/>
    </source>
</evidence>
<organism evidence="5 6">
    <name type="scientific">Danxiaibacter flavus</name>
    <dbReference type="NCBI Taxonomy" id="3049108"/>
    <lineage>
        <taxon>Bacteria</taxon>
        <taxon>Pseudomonadati</taxon>
        <taxon>Bacteroidota</taxon>
        <taxon>Chitinophagia</taxon>
        <taxon>Chitinophagales</taxon>
        <taxon>Chitinophagaceae</taxon>
        <taxon>Danxiaibacter</taxon>
    </lineage>
</organism>
<proteinExistence type="inferred from homology"/>
<keyword evidence="2 5" id="KW-0808">Transferase</keyword>
<dbReference type="RefSeq" id="WP_369329350.1">
    <property type="nucleotide sequence ID" value="NZ_JAULBC010000003.1"/>
</dbReference>
<name>A0ABV3ZFG2_9BACT</name>
<accession>A0ABV3ZFG2</accession>
<dbReference type="InterPro" id="IPR008278">
    <property type="entry name" value="4-PPantetheinyl_Trfase_dom"/>
</dbReference>
<evidence type="ECO:0000256" key="2">
    <source>
        <dbReference type="ARBA" id="ARBA00022679"/>
    </source>
</evidence>
<gene>
    <name evidence="5" type="ORF">QTN47_10585</name>
</gene>
<dbReference type="Pfam" id="PF22624">
    <property type="entry name" value="AASDHPPT_N"/>
    <property type="match status" value="1"/>
</dbReference>
<dbReference type="PANTHER" id="PTHR12215:SF10">
    <property type="entry name" value="L-AMINOADIPATE-SEMIALDEHYDE DEHYDROGENASE-PHOSPHOPANTETHEINYL TRANSFERASE"/>
    <property type="match status" value="1"/>
</dbReference>
<protein>
    <submittedName>
        <fullName evidence="5">4'-phosphopantetheinyl transferase superfamily protein</fullName>
    </submittedName>
</protein>
<evidence type="ECO:0000313" key="5">
    <source>
        <dbReference type="EMBL" id="MEX6687944.1"/>
    </source>
</evidence>
<dbReference type="EMBL" id="JAULBC010000003">
    <property type="protein sequence ID" value="MEX6687944.1"/>
    <property type="molecule type" value="Genomic_DNA"/>
</dbReference>
<dbReference type="Pfam" id="PF01648">
    <property type="entry name" value="ACPS"/>
    <property type="match status" value="1"/>
</dbReference>
<dbReference type="InterPro" id="IPR037143">
    <property type="entry name" value="4-PPantetheinyl_Trfase_dom_sf"/>
</dbReference>
<feature type="domain" description="4'-phosphopantetheinyl transferase" evidence="3">
    <location>
        <begin position="102"/>
        <end position="176"/>
    </location>
</feature>